<evidence type="ECO:0000313" key="1">
    <source>
        <dbReference type="EMBL" id="GBG22034.1"/>
    </source>
</evidence>
<gene>
    <name evidence="1" type="ORF">NIES4072_57400</name>
</gene>
<proteinExistence type="predicted"/>
<accession>A0A2R5G2F4</accession>
<reference evidence="1 2" key="1">
    <citation type="submission" date="2017-06" db="EMBL/GenBank/DDBJ databases">
        <title>Genome sequencing of cyanobaciteial culture collection at National Institute for Environmental Studies (NIES).</title>
        <authorList>
            <person name="Hirose Y."/>
            <person name="Shimura Y."/>
            <person name="Fujisawa T."/>
            <person name="Nakamura Y."/>
            <person name="Kawachi M."/>
        </authorList>
    </citation>
    <scope>NUCLEOTIDE SEQUENCE [LARGE SCALE GENOMIC DNA]</scope>
    <source>
        <strain evidence="1 2">NIES-4072</strain>
    </source>
</reference>
<dbReference type="AlphaFoldDB" id="A0A2R5G2F4"/>
<evidence type="ECO:0000313" key="2">
    <source>
        <dbReference type="Proteomes" id="UP000245124"/>
    </source>
</evidence>
<protein>
    <submittedName>
        <fullName evidence="1">Uncharacterized protein</fullName>
    </submittedName>
</protein>
<dbReference type="Proteomes" id="UP000245124">
    <property type="component" value="Unassembled WGS sequence"/>
</dbReference>
<comment type="caution">
    <text evidence="1">The sequence shown here is derived from an EMBL/GenBank/DDBJ whole genome shotgun (WGS) entry which is preliminary data.</text>
</comment>
<keyword evidence="2" id="KW-1185">Reference proteome</keyword>
<dbReference type="EMBL" id="BDUD01000001">
    <property type="protein sequence ID" value="GBG22034.1"/>
    <property type="molecule type" value="Genomic_DNA"/>
</dbReference>
<name>A0A2R5G2F4_NOSCO</name>
<organism evidence="1 2">
    <name type="scientific">Nostoc commune NIES-4072</name>
    <dbReference type="NCBI Taxonomy" id="2005467"/>
    <lineage>
        <taxon>Bacteria</taxon>
        <taxon>Bacillati</taxon>
        <taxon>Cyanobacteriota</taxon>
        <taxon>Cyanophyceae</taxon>
        <taxon>Nostocales</taxon>
        <taxon>Nostocaceae</taxon>
        <taxon>Nostoc</taxon>
    </lineage>
</organism>
<sequence>MITGLNKQLSAHFTPINNVKVLVNAMKTITSLFSEERNQLQTDIDNTTNIEEIVKLVQNRLDNLERIYIEKLNLAQIRLASFFLDTLRQSIATLAAANYSQIAPIEQKQFTNPSTNLFSSRLILKLLKGLIYIGILSSLFSLTKTTPGAWMAILLTSILLGVEVVLQLELKSQQNSMSSELLELPKPMLRVDSKIFLDHLGDALNTIDLAVARVEEWNKHEGNLAIEELPELLNFLQRLMGASKLDKPQMAYELAKLLPQILMSQGINAQIYRPNDPHSDRNYFDFEPSIDPDTKDHVTLTPALLKGDRLIRRGRVIEPAYSASRE</sequence>